<dbReference type="PANTHER" id="PTHR31302:SF20">
    <property type="entry name" value="CONSERVED PROTEIN"/>
    <property type="match status" value="1"/>
</dbReference>
<dbReference type="Gene3D" id="3.60.21.10">
    <property type="match status" value="1"/>
</dbReference>
<evidence type="ECO:0000313" key="2">
    <source>
        <dbReference type="EMBL" id="GER22427.1"/>
    </source>
</evidence>
<dbReference type="InterPro" id="IPR004843">
    <property type="entry name" value="Calcineurin-like_PHP"/>
</dbReference>
<protein>
    <submittedName>
        <fullName evidence="2">Metallophosphoesterase</fullName>
    </submittedName>
</protein>
<dbReference type="OrthoDB" id="9780884at2"/>
<dbReference type="GO" id="GO:0016020">
    <property type="term" value="C:membrane"/>
    <property type="evidence" value="ECO:0007669"/>
    <property type="project" value="GOC"/>
</dbReference>
<dbReference type="InterPro" id="IPR051158">
    <property type="entry name" value="Metallophosphoesterase_sf"/>
</dbReference>
<dbReference type="Proteomes" id="UP000325307">
    <property type="component" value="Unassembled WGS sequence"/>
</dbReference>
<dbReference type="AlphaFoldDB" id="A0A5A7NR21"/>
<dbReference type="SUPFAM" id="SSF56300">
    <property type="entry name" value="Metallo-dependent phosphatases"/>
    <property type="match status" value="1"/>
</dbReference>
<feature type="domain" description="Calcineurin-like phosphoesterase" evidence="1">
    <location>
        <begin position="63"/>
        <end position="252"/>
    </location>
</feature>
<dbReference type="GO" id="GO:0009245">
    <property type="term" value="P:lipid A biosynthetic process"/>
    <property type="evidence" value="ECO:0007669"/>
    <property type="project" value="TreeGrafter"/>
</dbReference>
<dbReference type="Pfam" id="PF00149">
    <property type="entry name" value="Metallophos"/>
    <property type="match status" value="1"/>
</dbReference>
<dbReference type="RefSeq" id="WP_149956065.1">
    <property type="nucleotide sequence ID" value="NZ_BKDJ01000003.1"/>
</dbReference>
<comment type="caution">
    <text evidence="2">The sequence shown here is derived from an EMBL/GenBank/DDBJ whole genome shotgun (WGS) entry which is preliminary data.</text>
</comment>
<proteinExistence type="predicted"/>
<dbReference type="InterPro" id="IPR029052">
    <property type="entry name" value="Metallo-depent_PP-like"/>
</dbReference>
<keyword evidence="3" id="KW-1185">Reference proteome</keyword>
<dbReference type="PANTHER" id="PTHR31302">
    <property type="entry name" value="TRANSMEMBRANE PROTEIN WITH METALLOPHOSPHOESTERASE DOMAIN-RELATED"/>
    <property type="match status" value="1"/>
</dbReference>
<gene>
    <name evidence="2" type="ORF">NCCP1664_09240</name>
</gene>
<organism evidence="2 3">
    <name type="scientific">Zafaria cholistanensis</name>
    <dbReference type="NCBI Taxonomy" id="1682741"/>
    <lineage>
        <taxon>Bacteria</taxon>
        <taxon>Bacillati</taxon>
        <taxon>Actinomycetota</taxon>
        <taxon>Actinomycetes</taxon>
        <taxon>Micrococcales</taxon>
        <taxon>Micrococcaceae</taxon>
        <taxon>Zafaria</taxon>
    </lineage>
</organism>
<accession>A0A5A7NR21</accession>
<reference evidence="2 3" key="1">
    <citation type="submission" date="2019-09" db="EMBL/GenBank/DDBJ databases">
        <title>Arthrobacter zafarii sp. nov., a moderately thermotolerant and halotolerant actinobacterium isolated from Cholistan desert soil of Pakistan.</title>
        <authorList>
            <person name="Amin A."/>
            <person name="Ahmed I."/>
            <person name="Khalid N."/>
            <person name="Schumann P."/>
            <person name="Busse H.J."/>
            <person name="Khan I.U."/>
            <person name="Li S."/>
            <person name="Li W.J."/>
        </authorList>
    </citation>
    <scope>NUCLEOTIDE SEQUENCE [LARGE SCALE GENOMIC DNA]</scope>
    <source>
        <strain evidence="2 3">NCCP-1664</strain>
    </source>
</reference>
<name>A0A5A7NR21_9MICC</name>
<dbReference type="EMBL" id="BKDJ01000003">
    <property type="protein sequence ID" value="GER22427.1"/>
    <property type="molecule type" value="Genomic_DNA"/>
</dbReference>
<dbReference type="GO" id="GO:0008758">
    <property type="term" value="F:UDP-2,3-diacylglucosamine hydrolase activity"/>
    <property type="evidence" value="ECO:0007669"/>
    <property type="project" value="TreeGrafter"/>
</dbReference>
<sequence length="320" mass="34246">MKTSAAASGLGSTLRAAAARTAYGAGAAAALAGVVAGYGLWERNQFGLRHETLPLLPPGAAPFRVLHLSDIHMVPGQELKRRWLHSLAELRPDLVVNTGDNLSHREAVPDLLEALAPLMTFPGVFVPGSNCYFAPRPKNPLRYLKGPSGPPANHPAFELPWREMHRAFGAAGWANLTNKAISIPFPGLRLDFSGVDDPHLGRDRFAGWPRGSSTSREAPHLRIALAHAPYQRVLDYLADAGADLILAGHTHGGQVCLPGYGALVSNCDLPTWRARGLSVWEHGGHQVPLNVSAGIGTSRFAPVRIACRPEAVLLTLTPRS</sequence>
<evidence type="ECO:0000259" key="1">
    <source>
        <dbReference type="Pfam" id="PF00149"/>
    </source>
</evidence>
<evidence type="ECO:0000313" key="3">
    <source>
        <dbReference type="Proteomes" id="UP000325307"/>
    </source>
</evidence>